<dbReference type="Proteomes" id="UP001303160">
    <property type="component" value="Unassembled WGS sequence"/>
</dbReference>
<evidence type="ECO:0000313" key="1">
    <source>
        <dbReference type="EMBL" id="KAK4197657.1"/>
    </source>
</evidence>
<keyword evidence="2" id="KW-1185">Reference proteome</keyword>
<proteinExistence type="predicted"/>
<comment type="caution">
    <text evidence="1">The sequence shown here is derived from an EMBL/GenBank/DDBJ whole genome shotgun (WGS) entry which is preliminary data.</text>
</comment>
<reference evidence="1" key="1">
    <citation type="journal article" date="2023" name="Mol. Phylogenet. Evol.">
        <title>Genome-scale phylogeny and comparative genomics of the fungal order Sordariales.</title>
        <authorList>
            <person name="Hensen N."/>
            <person name="Bonometti L."/>
            <person name="Westerberg I."/>
            <person name="Brannstrom I.O."/>
            <person name="Guillou S."/>
            <person name="Cros-Aarteil S."/>
            <person name="Calhoun S."/>
            <person name="Haridas S."/>
            <person name="Kuo A."/>
            <person name="Mondo S."/>
            <person name="Pangilinan J."/>
            <person name="Riley R."/>
            <person name="LaButti K."/>
            <person name="Andreopoulos B."/>
            <person name="Lipzen A."/>
            <person name="Chen C."/>
            <person name="Yan M."/>
            <person name="Daum C."/>
            <person name="Ng V."/>
            <person name="Clum A."/>
            <person name="Steindorff A."/>
            <person name="Ohm R.A."/>
            <person name="Martin F."/>
            <person name="Silar P."/>
            <person name="Natvig D.O."/>
            <person name="Lalanne C."/>
            <person name="Gautier V."/>
            <person name="Ament-Velasquez S.L."/>
            <person name="Kruys A."/>
            <person name="Hutchinson M.I."/>
            <person name="Powell A.J."/>
            <person name="Barry K."/>
            <person name="Miller A.N."/>
            <person name="Grigoriev I.V."/>
            <person name="Debuchy R."/>
            <person name="Gladieux P."/>
            <person name="Hiltunen Thoren M."/>
            <person name="Johannesson H."/>
        </authorList>
    </citation>
    <scope>NUCLEOTIDE SEQUENCE</scope>
    <source>
        <strain evidence="1">CBS 315.58</strain>
    </source>
</reference>
<reference evidence="1" key="2">
    <citation type="submission" date="2023-05" db="EMBL/GenBank/DDBJ databases">
        <authorList>
            <consortium name="Lawrence Berkeley National Laboratory"/>
            <person name="Steindorff A."/>
            <person name="Hensen N."/>
            <person name="Bonometti L."/>
            <person name="Westerberg I."/>
            <person name="Brannstrom I.O."/>
            <person name="Guillou S."/>
            <person name="Cros-Aarteil S."/>
            <person name="Calhoun S."/>
            <person name="Haridas S."/>
            <person name="Kuo A."/>
            <person name="Mondo S."/>
            <person name="Pangilinan J."/>
            <person name="Riley R."/>
            <person name="Labutti K."/>
            <person name="Andreopoulos B."/>
            <person name="Lipzen A."/>
            <person name="Chen C."/>
            <person name="Yanf M."/>
            <person name="Daum C."/>
            <person name="Ng V."/>
            <person name="Clum A."/>
            <person name="Ohm R."/>
            <person name="Martin F."/>
            <person name="Silar P."/>
            <person name="Natvig D."/>
            <person name="Lalanne C."/>
            <person name="Gautier V."/>
            <person name="Ament-Velasquez S.L."/>
            <person name="Kruys A."/>
            <person name="Hutchinson M.I."/>
            <person name="Powell A.J."/>
            <person name="Barry K."/>
            <person name="Miller A.N."/>
            <person name="Grigoriev I.V."/>
            <person name="Debuchy R."/>
            <person name="Gladieux P."/>
            <person name="Thoren M.H."/>
            <person name="Johannesson H."/>
        </authorList>
    </citation>
    <scope>NUCLEOTIDE SEQUENCE</scope>
    <source>
        <strain evidence="1">CBS 315.58</strain>
    </source>
</reference>
<dbReference type="AlphaFoldDB" id="A0AAN6XFH6"/>
<accession>A0AAN6XFH6</accession>
<protein>
    <submittedName>
        <fullName evidence="1">Uncharacterized protein</fullName>
    </submittedName>
</protein>
<name>A0AAN6XFH6_9PEZI</name>
<organism evidence="1 2">
    <name type="scientific">Triangularia verruculosa</name>
    <dbReference type="NCBI Taxonomy" id="2587418"/>
    <lineage>
        <taxon>Eukaryota</taxon>
        <taxon>Fungi</taxon>
        <taxon>Dikarya</taxon>
        <taxon>Ascomycota</taxon>
        <taxon>Pezizomycotina</taxon>
        <taxon>Sordariomycetes</taxon>
        <taxon>Sordariomycetidae</taxon>
        <taxon>Sordariales</taxon>
        <taxon>Podosporaceae</taxon>
        <taxon>Triangularia</taxon>
    </lineage>
</organism>
<sequence length="249" mass="27758">MEELTVSHSGTACQTDTLPVALGDAIVNPHDSPATFEKFTNLPTDIQWNIFEELLNIEGLRHGPTAHSFVVLPTTLAQRLFETRHRDNQTASRLCKVFGGFSKDLQALFHHTRQLITTGQSPRQSLAGGLAWVTQKHLHRLGKYTRKDARVADMPGGCRYLRLQKIAQSCSLARRVVNQAHRDHGSTTVIPLYGGQSILASTEHDLFHIDFLVRPRIFLPGSTTRLKTAKYCGDFHGLFIVNTLDCSCS</sequence>
<dbReference type="EMBL" id="MU863959">
    <property type="protein sequence ID" value="KAK4197657.1"/>
    <property type="molecule type" value="Genomic_DNA"/>
</dbReference>
<evidence type="ECO:0000313" key="2">
    <source>
        <dbReference type="Proteomes" id="UP001303160"/>
    </source>
</evidence>
<gene>
    <name evidence="1" type="ORF">QBC40DRAFT_101679</name>
</gene>